<feature type="transmembrane region" description="Helical" evidence="1">
    <location>
        <begin position="191"/>
        <end position="216"/>
    </location>
</feature>
<proteinExistence type="predicted"/>
<keyword evidence="1" id="KW-0812">Transmembrane</keyword>
<dbReference type="EMBL" id="JAEAOA010001329">
    <property type="protein sequence ID" value="KAK3608914.1"/>
    <property type="molecule type" value="Genomic_DNA"/>
</dbReference>
<evidence type="ECO:0000313" key="2">
    <source>
        <dbReference type="EMBL" id="KAK3608914.1"/>
    </source>
</evidence>
<reference evidence="2" key="1">
    <citation type="journal article" date="2021" name="Genome Biol. Evol.">
        <title>A High-Quality Reference Genome for a Parasitic Bivalve with Doubly Uniparental Inheritance (Bivalvia: Unionida).</title>
        <authorList>
            <person name="Smith C.H."/>
        </authorList>
    </citation>
    <scope>NUCLEOTIDE SEQUENCE</scope>
    <source>
        <strain evidence="2">CHS0354</strain>
    </source>
</reference>
<feature type="transmembrane region" description="Helical" evidence="1">
    <location>
        <begin position="157"/>
        <end position="179"/>
    </location>
</feature>
<keyword evidence="1" id="KW-1133">Transmembrane helix</keyword>
<name>A0AAE0TF96_9BIVA</name>
<keyword evidence="3" id="KW-1185">Reference proteome</keyword>
<evidence type="ECO:0000313" key="3">
    <source>
        <dbReference type="Proteomes" id="UP001195483"/>
    </source>
</evidence>
<keyword evidence="1" id="KW-0472">Membrane</keyword>
<gene>
    <name evidence="2" type="ORF">CHS0354_021846</name>
</gene>
<dbReference type="Gene3D" id="1.20.140.150">
    <property type="match status" value="1"/>
</dbReference>
<protein>
    <recommendedName>
        <fullName evidence="4">Claudin</fullName>
    </recommendedName>
</protein>
<dbReference type="Proteomes" id="UP001195483">
    <property type="component" value="Unassembled WGS sequence"/>
</dbReference>
<comment type="caution">
    <text evidence="2">The sequence shown here is derived from an EMBL/GenBank/DDBJ whole genome shotgun (WGS) entry which is preliminary data.</text>
</comment>
<evidence type="ECO:0000256" key="1">
    <source>
        <dbReference type="SAM" id="Phobius"/>
    </source>
</evidence>
<reference evidence="2" key="2">
    <citation type="journal article" date="2021" name="Genome Biol. Evol.">
        <title>Developing a high-quality reference genome for a parasitic bivalve with doubly uniparental inheritance (Bivalvia: Unionida).</title>
        <authorList>
            <person name="Smith C.H."/>
        </authorList>
    </citation>
    <scope>NUCLEOTIDE SEQUENCE</scope>
    <source>
        <strain evidence="2">CHS0354</strain>
        <tissue evidence="2">Mantle</tissue>
    </source>
</reference>
<dbReference type="AlphaFoldDB" id="A0AAE0TF96"/>
<reference evidence="2" key="3">
    <citation type="submission" date="2023-05" db="EMBL/GenBank/DDBJ databases">
        <authorList>
            <person name="Smith C.H."/>
        </authorList>
    </citation>
    <scope>NUCLEOTIDE SEQUENCE</scope>
    <source>
        <strain evidence="2">CHS0354</strain>
        <tissue evidence="2">Mantle</tissue>
    </source>
</reference>
<feature type="transmembrane region" description="Helical" evidence="1">
    <location>
        <begin position="131"/>
        <end position="151"/>
    </location>
</feature>
<evidence type="ECO:0008006" key="4">
    <source>
        <dbReference type="Google" id="ProtNLM"/>
    </source>
</evidence>
<sequence>MNGINVTIQTYIKARWNPPALDDTVTCARKRFKQKKLRCMAVKKLCMMVKLSHVALGCTGASMVICLNAIALPYWFYAKKSSQEGMSIIYHGLWTTCHEFEARDQAKYLNCNTIARNRGSSYIATTRRLELTGLILVSIAAITGSYGLVAFTRNTAVQFIAGGVAVTAGNFMFVGAIIFAEKTKGLEAKGATLHVGFVFAILAGVLAVIGGSLFVAGRSD</sequence>
<organism evidence="2 3">
    <name type="scientific">Potamilus streckersoni</name>
    <dbReference type="NCBI Taxonomy" id="2493646"/>
    <lineage>
        <taxon>Eukaryota</taxon>
        <taxon>Metazoa</taxon>
        <taxon>Spiralia</taxon>
        <taxon>Lophotrochozoa</taxon>
        <taxon>Mollusca</taxon>
        <taxon>Bivalvia</taxon>
        <taxon>Autobranchia</taxon>
        <taxon>Heteroconchia</taxon>
        <taxon>Palaeoheterodonta</taxon>
        <taxon>Unionida</taxon>
        <taxon>Unionoidea</taxon>
        <taxon>Unionidae</taxon>
        <taxon>Ambleminae</taxon>
        <taxon>Lampsilini</taxon>
        <taxon>Potamilus</taxon>
    </lineage>
</organism>
<feature type="transmembrane region" description="Helical" evidence="1">
    <location>
        <begin position="54"/>
        <end position="77"/>
    </location>
</feature>
<accession>A0AAE0TF96</accession>